<name>A0A2I0VLY7_9ASPA</name>
<evidence type="ECO:0000313" key="17">
    <source>
        <dbReference type="Proteomes" id="UP000233837"/>
    </source>
</evidence>
<evidence type="ECO:0000256" key="9">
    <source>
        <dbReference type="ARBA" id="ARBA00023242"/>
    </source>
</evidence>
<feature type="domain" description="Helicase ATP-binding" evidence="14">
    <location>
        <begin position="263"/>
        <end position="433"/>
    </location>
</feature>
<comment type="similarity">
    <text evidence="2">Belongs to the helicase family. RecQ subfamily.</text>
</comment>
<accession>A0A2I0VLY7</accession>
<dbReference type="GO" id="GO:0009378">
    <property type="term" value="F:four-way junction helicase activity"/>
    <property type="evidence" value="ECO:0007669"/>
    <property type="project" value="TreeGrafter"/>
</dbReference>
<evidence type="ECO:0000256" key="13">
    <source>
        <dbReference type="SAM" id="MobiDB-lite"/>
    </source>
</evidence>
<evidence type="ECO:0000256" key="3">
    <source>
        <dbReference type="ARBA" id="ARBA00022741"/>
    </source>
</evidence>
<dbReference type="InterPro" id="IPR027417">
    <property type="entry name" value="P-loop_NTPase"/>
</dbReference>
<keyword evidence="6" id="KW-0067">ATP-binding</keyword>
<dbReference type="InterPro" id="IPR001650">
    <property type="entry name" value="Helicase_C-like"/>
</dbReference>
<evidence type="ECO:0000256" key="10">
    <source>
        <dbReference type="ARBA" id="ARBA00034617"/>
    </source>
</evidence>
<evidence type="ECO:0000256" key="7">
    <source>
        <dbReference type="ARBA" id="ARBA00023125"/>
    </source>
</evidence>
<feature type="region of interest" description="Disordered" evidence="13">
    <location>
        <begin position="84"/>
        <end position="129"/>
    </location>
</feature>
<evidence type="ECO:0000256" key="11">
    <source>
        <dbReference type="ARBA" id="ARBA00034808"/>
    </source>
</evidence>
<sequence length="939" mass="104560">MDAIIDSDTDSDGSHVSATPPRSYPASLPPKSRARGSPIADPKRRMPQSIPLMLSEPDLPHFPGVDLSNLNGISVKKIQRPLDSRHSTSFSSLVRSRRSSFDPLSDPSKEDATVTQHATSSDRPRPGNGINMAKLHPNWLGPEARSVTTAAVMPKRCKSGSEGNFVRLNINGYGRNKKFSYRSGKKKAFPTSKSWRFSRGPSKAESLAFDASTKQCTISKVDLEIAKAAVEVARVEPSDENLRKLLKLTHGYDCFREGQLEAIRHVISGDSTMLVLPTGAGKSLCYQLPALVLPGVALVVSPLVALMVDQLRQLPYLIPGGLLSSNQTSDEALETLQRLHEGLIKVLFISPERLLNSEFLSTFRDGLFISFLAIDEAHCISEWSHNFRPSYLRLRASLLRTVLNVKCFLAITATATTQTLDDIMGALEIPSTSLINTRQIRENLQLFITSSDNRLKDLLILMKSTPMVDTRSVIIYCKFQKEAELVSKYLCDNNISSKVYHGSLASKDRIRTQELFCSNKIRVVVATVAFGMGLNKSDVEAVIHYSLPESIEEYIQETGRAGRDGRLSNCHLLLDDTTYHKLRSLLYSDGVDEYVINKLLSQIFVKETNLEESICSLIKESTSCKFDIKEEVLLTILTELEIGDVQYLQLHPQLNVTCTLCFHKTSPEVLSGKDALVSAIISKSEKKHGKFVFDIPTVVNYAGTTVKELLDHIRNLKYLGEITYDLKDPAFCFTIVKKPDDFCSLTAHLAKLLSEIEKCKLHKLDEMFNLAYFALKECRGVYGCASPMHTQCIQKRISEYFSRVNNVHQEFSFKSPQSSPFLHADIKEKVVEVNAGFDLCSKDIVGNGHTLEEGELARVEDSLSFGEGNVELVMSNKESVEDDCMFEEGECSQQVVYGLVFYFLWLGNFGGVRVSLGLDARIFLVQVLMVMPFGMGSCS</sequence>
<dbReference type="EC" id="5.6.2.4" evidence="11"/>
<keyword evidence="4" id="KW-0378">Hydrolase</keyword>
<comment type="catalytic activity">
    <reaction evidence="12">
        <text>ATP + H2O = ADP + phosphate + H(+)</text>
        <dbReference type="Rhea" id="RHEA:13065"/>
        <dbReference type="ChEBI" id="CHEBI:15377"/>
        <dbReference type="ChEBI" id="CHEBI:15378"/>
        <dbReference type="ChEBI" id="CHEBI:30616"/>
        <dbReference type="ChEBI" id="CHEBI:43474"/>
        <dbReference type="ChEBI" id="CHEBI:456216"/>
    </reaction>
</comment>
<dbReference type="GO" id="GO:0005737">
    <property type="term" value="C:cytoplasm"/>
    <property type="evidence" value="ECO:0007669"/>
    <property type="project" value="TreeGrafter"/>
</dbReference>
<keyword evidence="8" id="KW-0413">Isomerase</keyword>
<dbReference type="EMBL" id="KZ503419">
    <property type="protein sequence ID" value="PKU64424.1"/>
    <property type="molecule type" value="Genomic_DNA"/>
</dbReference>
<dbReference type="InterPro" id="IPR004589">
    <property type="entry name" value="DNA_helicase_ATP-dep_RecQ"/>
</dbReference>
<evidence type="ECO:0000256" key="4">
    <source>
        <dbReference type="ARBA" id="ARBA00022801"/>
    </source>
</evidence>
<dbReference type="InterPro" id="IPR011545">
    <property type="entry name" value="DEAD/DEAH_box_helicase_dom"/>
</dbReference>
<dbReference type="PANTHER" id="PTHR13710:SF108">
    <property type="entry name" value="ATP-DEPENDENT DNA HELICASE Q4"/>
    <property type="match status" value="1"/>
</dbReference>
<dbReference type="GO" id="GO:0005524">
    <property type="term" value="F:ATP binding"/>
    <property type="evidence" value="ECO:0007669"/>
    <property type="project" value="UniProtKB-KW"/>
</dbReference>
<dbReference type="SUPFAM" id="SSF52540">
    <property type="entry name" value="P-loop containing nucleoside triphosphate hydrolases"/>
    <property type="match status" value="1"/>
</dbReference>
<evidence type="ECO:0000256" key="1">
    <source>
        <dbReference type="ARBA" id="ARBA00004123"/>
    </source>
</evidence>
<proteinExistence type="inferred from homology"/>
<dbReference type="Pfam" id="PF00271">
    <property type="entry name" value="Helicase_C"/>
    <property type="match status" value="1"/>
</dbReference>
<dbReference type="GO" id="GO:0043138">
    <property type="term" value="F:3'-5' DNA helicase activity"/>
    <property type="evidence" value="ECO:0007669"/>
    <property type="project" value="UniProtKB-EC"/>
</dbReference>
<evidence type="ECO:0000259" key="14">
    <source>
        <dbReference type="PROSITE" id="PS51192"/>
    </source>
</evidence>
<gene>
    <name evidence="16" type="primary">RECQL5</name>
    <name evidence="16" type="ORF">MA16_Dca018986</name>
</gene>
<dbReference type="AlphaFoldDB" id="A0A2I0VLY7"/>
<dbReference type="SMART" id="SM00490">
    <property type="entry name" value="HELICc"/>
    <property type="match status" value="1"/>
</dbReference>
<keyword evidence="9" id="KW-0539">Nucleus</keyword>
<dbReference type="FunFam" id="3.40.50.300:FF:000772">
    <property type="entry name" value="ATP-dependent DNA helicase Q4"/>
    <property type="match status" value="1"/>
</dbReference>
<dbReference type="GO" id="GO:0016787">
    <property type="term" value="F:hydrolase activity"/>
    <property type="evidence" value="ECO:0007669"/>
    <property type="project" value="UniProtKB-KW"/>
</dbReference>
<dbReference type="Gene3D" id="3.40.50.300">
    <property type="entry name" value="P-loop containing nucleotide triphosphate hydrolases"/>
    <property type="match status" value="2"/>
</dbReference>
<evidence type="ECO:0000259" key="15">
    <source>
        <dbReference type="PROSITE" id="PS51194"/>
    </source>
</evidence>
<keyword evidence="7" id="KW-0238">DNA-binding</keyword>
<dbReference type="GO" id="GO:0003677">
    <property type="term" value="F:DNA binding"/>
    <property type="evidence" value="ECO:0007669"/>
    <property type="project" value="UniProtKB-KW"/>
</dbReference>
<reference evidence="16 17" key="2">
    <citation type="journal article" date="2017" name="Nature">
        <title>The Apostasia genome and the evolution of orchids.</title>
        <authorList>
            <person name="Zhang G.Q."/>
            <person name="Liu K.W."/>
            <person name="Li Z."/>
            <person name="Lohaus R."/>
            <person name="Hsiao Y.Y."/>
            <person name="Niu S.C."/>
            <person name="Wang J.Y."/>
            <person name="Lin Y.C."/>
            <person name="Xu Q."/>
            <person name="Chen L.J."/>
            <person name="Yoshida K."/>
            <person name="Fujiwara S."/>
            <person name="Wang Z.W."/>
            <person name="Zhang Y.Q."/>
            <person name="Mitsuda N."/>
            <person name="Wang M."/>
            <person name="Liu G.H."/>
            <person name="Pecoraro L."/>
            <person name="Huang H.X."/>
            <person name="Xiao X.J."/>
            <person name="Lin M."/>
            <person name="Wu X.Y."/>
            <person name="Wu W.L."/>
            <person name="Chen Y.Y."/>
            <person name="Chang S.B."/>
            <person name="Sakamoto S."/>
            <person name="Ohme-Takagi M."/>
            <person name="Yagi M."/>
            <person name="Zeng S.J."/>
            <person name="Shen C.Y."/>
            <person name="Yeh C.M."/>
            <person name="Luo Y.B."/>
            <person name="Tsai W.C."/>
            <person name="Van de Peer Y."/>
            <person name="Liu Z.J."/>
        </authorList>
    </citation>
    <scope>NUCLEOTIDE SEQUENCE [LARGE SCALE GENOMIC DNA]</scope>
    <source>
        <tissue evidence="16">The whole plant</tissue>
    </source>
</reference>
<dbReference type="PROSITE" id="PS51194">
    <property type="entry name" value="HELICASE_CTER"/>
    <property type="match status" value="1"/>
</dbReference>
<dbReference type="Pfam" id="PF00270">
    <property type="entry name" value="DEAD"/>
    <property type="match status" value="1"/>
</dbReference>
<feature type="region of interest" description="Disordered" evidence="13">
    <location>
        <begin position="1"/>
        <end position="58"/>
    </location>
</feature>
<dbReference type="NCBIfam" id="TIGR00614">
    <property type="entry name" value="recQ_fam"/>
    <property type="match status" value="1"/>
</dbReference>
<comment type="catalytic activity">
    <reaction evidence="10">
        <text>Couples ATP hydrolysis with the unwinding of duplex DNA by translocating in the 3'-5' direction.</text>
        <dbReference type="EC" id="5.6.2.4"/>
    </reaction>
</comment>
<dbReference type="InterPro" id="IPR014001">
    <property type="entry name" value="Helicase_ATP-bd"/>
</dbReference>
<evidence type="ECO:0000313" key="16">
    <source>
        <dbReference type="EMBL" id="PKU64424.1"/>
    </source>
</evidence>
<dbReference type="Proteomes" id="UP000233837">
    <property type="component" value="Unassembled WGS sequence"/>
</dbReference>
<dbReference type="GO" id="GO:0000724">
    <property type="term" value="P:double-strand break repair via homologous recombination"/>
    <property type="evidence" value="ECO:0007669"/>
    <property type="project" value="TreeGrafter"/>
</dbReference>
<dbReference type="PROSITE" id="PS51192">
    <property type="entry name" value="HELICASE_ATP_BIND_1"/>
    <property type="match status" value="1"/>
</dbReference>
<keyword evidence="3" id="KW-0547">Nucleotide-binding</keyword>
<dbReference type="STRING" id="906689.A0A2I0VLY7"/>
<comment type="subcellular location">
    <subcellularLocation>
        <location evidence="1">Nucleus</location>
    </subcellularLocation>
</comment>
<evidence type="ECO:0000256" key="2">
    <source>
        <dbReference type="ARBA" id="ARBA00005446"/>
    </source>
</evidence>
<dbReference type="PANTHER" id="PTHR13710">
    <property type="entry name" value="DNA HELICASE RECQ FAMILY MEMBER"/>
    <property type="match status" value="1"/>
</dbReference>
<keyword evidence="17" id="KW-1185">Reference proteome</keyword>
<evidence type="ECO:0000256" key="5">
    <source>
        <dbReference type="ARBA" id="ARBA00022806"/>
    </source>
</evidence>
<dbReference type="SMART" id="SM00487">
    <property type="entry name" value="DEXDc"/>
    <property type="match status" value="1"/>
</dbReference>
<evidence type="ECO:0000256" key="6">
    <source>
        <dbReference type="ARBA" id="ARBA00022840"/>
    </source>
</evidence>
<keyword evidence="5 16" id="KW-0347">Helicase</keyword>
<evidence type="ECO:0000256" key="12">
    <source>
        <dbReference type="ARBA" id="ARBA00049360"/>
    </source>
</evidence>
<feature type="domain" description="Helicase C-terminal" evidence="15">
    <location>
        <begin position="454"/>
        <end position="611"/>
    </location>
</feature>
<protein>
    <recommendedName>
        <fullName evidence="11">DNA 3'-5' helicase</fullName>
        <ecNumber evidence="11">5.6.2.4</ecNumber>
    </recommendedName>
</protein>
<evidence type="ECO:0000256" key="8">
    <source>
        <dbReference type="ARBA" id="ARBA00023235"/>
    </source>
</evidence>
<reference evidence="16 17" key="1">
    <citation type="journal article" date="2016" name="Sci. Rep.">
        <title>The Dendrobium catenatum Lindl. genome sequence provides insights into polysaccharide synthase, floral development and adaptive evolution.</title>
        <authorList>
            <person name="Zhang G.Q."/>
            <person name="Xu Q."/>
            <person name="Bian C."/>
            <person name="Tsai W.C."/>
            <person name="Yeh C.M."/>
            <person name="Liu K.W."/>
            <person name="Yoshida K."/>
            <person name="Zhang L.S."/>
            <person name="Chang S.B."/>
            <person name="Chen F."/>
            <person name="Shi Y."/>
            <person name="Su Y.Y."/>
            <person name="Zhang Y.Q."/>
            <person name="Chen L.J."/>
            <person name="Yin Y."/>
            <person name="Lin M."/>
            <person name="Huang H."/>
            <person name="Deng H."/>
            <person name="Wang Z.W."/>
            <person name="Zhu S.L."/>
            <person name="Zhao X."/>
            <person name="Deng C."/>
            <person name="Niu S.C."/>
            <person name="Huang J."/>
            <person name="Wang M."/>
            <person name="Liu G.H."/>
            <person name="Yang H.J."/>
            <person name="Xiao X.J."/>
            <person name="Hsiao Y.Y."/>
            <person name="Wu W.L."/>
            <person name="Chen Y.Y."/>
            <person name="Mitsuda N."/>
            <person name="Ohme-Takagi M."/>
            <person name="Luo Y.B."/>
            <person name="Van de Peer Y."/>
            <person name="Liu Z.J."/>
        </authorList>
    </citation>
    <scope>NUCLEOTIDE SEQUENCE [LARGE SCALE GENOMIC DNA]</scope>
    <source>
        <tissue evidence="16">The whole plant</tissue>
    </source>
</reference>
<dbReference type="GO" id="GO:0005634">
    <property type="term" value="C:nucleus"/>
    <property type="evidence" value="ECO:0007669"/>
    <property type="project" value="UniProtKB-SubCell"/>
</dbReference>
<dbReference type="GO" id="GO:0005694">
    <property type="term" value="C:chromosome"/>
    <property type="evidence" value="ECO:0007669"/>
    <property type="project" value="TreeGrafter"/>
</dbReference>
<organism evidence="16 17">
    <name type="scientific">Dendrobium catenatum</name>
    <dbReference type="NCBI Taxonomy" id="906689"/>
    <lineage>
        <taxon>Eukaryota</taxon>
        <taxon>Viridiplantae</taxon>
        <taxon>Streptophyta</taxon>
        <taxon>Embryophyta</taxon>
        <taxon>Tracheophyta</taxon>
        <taxon>Spermatophyta</taxon>
        <taxon>Magnoliopsida</taxon>
        <taxon>Liliopsida</taxon>
        <taxon>Asparagales</taxon>
        <taxon>Orchidaceae</taxon>
        <taxon>Epidendroideae</taxon>
        <taxon>Malaxideae</taxon>
        <taxon>Dendrobiinae</taxon>
        <taxon>Dendrobium</taxon>
    </lineage>
</organism>
<feature type="compositionally biased region" description="Acidic residues" evidence="13">
    <location>
        <begin position="1"/>
        <end position="11"/>
    </location>
</feature>